<accession>A0A133VM27</accession>
<proteinExistence type="predicted"/>
<keyword evidence="2" id="KW-1185">Reference proteome</keyword>
<evidence type="ECO:0000313" key="1">
    <source>
        <dbReference type="EMBL" id="KXB07471.1"/>
    </source>
</evidence>
<comment type="caution">
    <text evidence="1">The sequence shown here is derived from an EMBL/GenBank/DDBJ whole genome shotgun (WGS) entry which is preliminary data.</text>
</comment>
<dbReference type="AlphaFoldDB" id="A0A133VM27"/>
<sequence length="329" mass="37397">MKNIRKSFGFLSGFREGFSNFFESIRRLIGGKKADFEEKAEEILKIFGIKRSDDGYSELKGDLIAILSNQEDAEKFSNWAKKSSSVLGEKIDSFVDKKEQEFKKKHEKKMKEFLIPTIKDAINDGILTVADGDIVEILRCLQEENSPQALEKSLDFEISEIESIINWLDTLGIIKRSSTGESSGKVFFKISSIGRRILSESQGQGEEIKWDEQIYCLAFSAAGDKEDAEKLLRRLFGGWGRRHRGVLEKLKKEMGASFERMSKYFWEKMEGGHSKHIGIKISNHEASGMLLCLRLSSFHVRERISELQGPINPGVFGKASFRKEHKVPA</sequence>
<name>A0A133VM27_9EURY</name>
<reference evidence="1 2" key="1">
    <citation type="journal article" date="2016" name="Sci. Rep.">
        <title>Metabolic traits of an uncultured archaeal lineage -MSBL1- from brine pools of the Red Sea.</title>
        <authorList>
            <person name="Mwirichia R."/>
            <person name="Alam I."/>
            <person name="Rashid M."/>
            <person name="Vinu M."/>
            <person name="Ba-Alawi W."/>
            <person name="Anthony Kamau A."/>
            <person name="Kamanda Ngugi D."/>
            <person name="Goker M."/>
            <person name="Klenk H.P."/>
            <person name="Bajic V."/>
            <person name="Stingl U."/>
        </authorList>
    </citation>
    <scope>NUCLEOTIDE SEQUENCE [LARGE SCALE GENOMIC DNA]</scope>
    <source>
        <strain evidence="1">SCGC-AAA382K21</strain>
    </source>
</reference>
<organism evidence="1 2">
    <name type="scientific">candidate division MSBL1 archaeon SCGC-AAA382K21</name>
    <dbReference type="NCBI Taxonomy" id="1698283"/>
    <lineage>
        <taxon>Archaea</taxon>
        <taxon>Methanobacteriati</taxon>
        <taxon>Methanobacteriota</taxon>
        <taxon>candidate division MSBL1</taxon>
    </lineage>
</organism>
<protein>
    <submittedName>
        <fullName evidence="1">Uncharacterized protein</fullName>
    </submittedName>
</protein>
<gene>
    <name evidence="1" type="ORF">AKJ54_00220</name>
</gene>
<dbReference type="Proteomes" id="UP000070504">
    <property type="component" value="Unassembled WGS sequence"/>
</dbReference>
<evidence type="ECO:0000313" key="2">
    <source>
        <dbReference type="Proteomes" id="UP000070504"/>
    </source>
</evidence>
<dbReference type="EMBL" id="LHYH01000003">
    <property type="protein sequence ID" value="KXB07471.1"/>
    <property type="molecule type" value="Genomic_DNA"/>
</dbReference>